<dbReference type="RefSeq" id="WP_294170281.1">
    <property type="nucleotide sequence ID" value="NZ_CADCWA010000159.1"/>
</dbReference>
<evidence type="ECO:0000256" key="2">
    <source>
        <dbReference type="ARBA" id="ARBA00005810"/>
    </source>
</evidence>
<evidence type="ECO:0000313" key="14">
    <source>
        <dbReference type="EMBL" id="CAA9526504.1"/>
    </source>
</evidence>
<dbReference type="GO" id="GO:0046654">
    <property type="term" value="P:tetrahydrofolate biosynthetic process"/>
    <property type="evidence" value="ECO:0007669"/>
    <property type="project" value="UniProtKB-UniPathway"/>
</dbReference>
<keyword evidence="5 14" id="KW-0808">Transferase</keyword>
<evidence type="ECO:0000256" key="5">
    <source>
        <dbReference type="ARBA" id="ARBA00022679"/>
    </source>
</evidence>
<comment type="pathway">
    <text evidence="1">Cofactor biosynthesis; tetrahydrofolate biosynthesis; 2-amino-4-hydroxy-6-hydroxymethyl-7,8-dihydropteridine diphosphate from 7,8-dihydroneopterin triphosphate: step 4/4.</text>
</comment>
<evidence type="ECO:0000256" key="6">
    <source>
        <dbReference type="ARBA" id="ARBA00022741"/>
    </source>
</evidence>
<dbReference type="Pfam" id="PF01288">
    <property type="entry name" value="HPPK"/>
    <property type="match status" value="1"/>
</dbReference>
<dbReference type="InterPro" id="IPR035907">
    <property type="entry name" value="Hppk_sf"/>
</dbReference>
<evidence type="ECO:0000256" key="9">
    <source>
        <dbReference type="ARBA" id="ARBA00022909"/>
    </source>
</evidence>
<dbReference type="GO" id="GO:0046656">
    <property type="term" value="P:folic acid biosynthetic process"/>
    <property type="evidence" value="ECO:0007669"/>
    <property type="project" value="UniProtKB-KW"/>
</dbReference>
<keyword evidence="6" id="KW-0547">Nucleotide-binding</keyword>
<accession>A0A6J4TNL3</accession>
<dbReference type="EC" id="2.7.6.3" evidence="3"/>
<dbReference type="EMBL" id="CADCWA010000159">
    <property type="protein sequence ID" value="CAA9526504.1"/>
    <property type="molecule type" value="Genomic_DNA"/>
</dbReference>
<dbReference type="PANTHER" id="PTHR43071">
    <property type="entry name" value="2-AMINO-4-HYDROXY-6-HYDROXYMETHYLDIHYDROPTERIDINE PYROPHOSPHOKINASE"/>
    <property type="match status" value="1"/>
</dbReference>
<proteinExistence type="inferred from homology"/>
<dbReference type="GO" id="GO:0016301">
    <property type="term" value="F:kinase activity"/>
    <property type="evidence" value="ECO:0007669"/>
    <property type="project" value="UniProtKB-KW"/>
</dbReference>
<dbReference type="AlphaFoldDB" id="A0A6J4TNL3"/>
<evidence type="ECO:0000256" key="11">
    <source>
        <dbReference type="ARBA" id="ARBA00029766"/>
    </source>
</evidence>
<dbReference type="Gene3D" id="3.30.70.560">
    <property type="entry name" value="7,8-Dihydro-6-hydroxymethylpterin-pyrophosphokinase HPPK"/>
    <property type="match status" value="1"/>
</dbReference>
<keyword evidence="8" id="KW-0067">ATP-binding</keyword>
<keyword evidence="7 14" id="KW-0418">Kinase</keyword>
<dbReference type="PANTHER" id="PTHR43071:SF1">
    <property type="entry name" value="2-AMINO-4-HYDROXY-6-HYDROXYMETHYLDIHYDROPTERIDINE PYROPHOSPHOKINASE"/>
    <property type="match status" value="1"/>
</dbReference>
<protein>
    <recommendedName>
        <fullName evidence="4">2-amino-4-hydroxy-6-hydroxymethyldihydropteridine pyrophosphokinase</fullName>
        <ecNumber evidence="3">2.7.6.3</ecNumber>
    </recommendedName>
    <alternativeName>
        <fullName evidence="11">6-hydroxymethyl-7,8-dihydropterin pyrophosphokinase</fullName>
    </alternativeName>
    <alternativeName>
        <fullName evidence="12">7,8-dihydro-6-hydroxymethylpterin-pyrophosphokinase</fullName>
    </alternativeName>
</protein>
<sequence length="160" mass="17884">MPHLYAIAIGSNRPHGRHGRPRQVVLSAIAELDRRFGLFDASPILLNPASGGAGRNFANAAALIETEMEPRALLAELKQLEGQFGRRPGRRWGARVLDLDILLWSGGRFRCRQLTVPHPRLPDRPFVLQPLLAIAPGWRVAGPQTVRHLAHRLARRRPRS</sequence>
<comment type="function">
    <text evidence="10">Catalyzes the transfer of pyrophosphate from adenosine triphosphate (ATP) to 6-hydroxymethyl-7,8-dihydropterin, an enzymatic step in folate biosynthesis pathway.</text>
</comment>
<dbReference type="GO" id="GO:0005524">
    <property type="term" value="F:ATP binding"/>
    <property type="evidence" value="ECO:0007669"/>
    <property type="project" value="UniProtKB-KW"/>
</dbReference>
<dbReference type="SUPFAM" id="SSF55083">
    <property type="entry name" value="6-hydroxymethyl-7,8-dihydropterin pyrophosphokinase, HPPK"/>
    <property type="match status" value="1"/>
</dbReference>
<comment type="similarity">
    <text evidence="2">Belongs to the HPPK family.</text>
</comment>
<dbReference type="InterPro" id="IPR000550">
    <property type="entry name" value="Hppk"/>
</dbReference>
<dbReference type="GO" id="GO:0003848">
    <property type="term" value="F:2-amino-4-hydroxy-6-hydroxymethyldihydropteridine diphosphokinase activity"/>
    <property type="evidence" value="ECO:0007669"/>
    <property type="project" value="UniProtKB-EC"/>
</dbReference>
<reference evidence="14" key="1">
    <citation type="submission" date="2020-02" db="EMBL/GenBank/DDBJ databases">
        <authorList>
            <person name="Meier V. D."/>
        </authorList>
    </citation>
    <scope>NUCLEOTIDE SEQUENCE</scope>
    <source>
        <strain evidence="14">AVDCRST_MAG31</strain>
    </source>
</reference>
<evidence type="ECO:0000256" key="10">
    <source>
        <dbReference type="ARBA" id="ARBA00029409"/>
    </source>
</evidence>
<keyword evidence="9" id="KW-0289">Folate biosynthesis</keyword>
<evidence type="ECO:0000256" key="12">
    <source>
        <dbReference type="ARBA" id="ARBA00033413"/>
    </source>
</evidence>
<evidence type="ECO:0000256" key="1">
    <source>
        <dbReference type="ARBA" id="ARBA00005051"/>
    </source>
</evidence>
<name>A0A6J4TNL3_9SPHN</name>
<evidence type="ECO:0000259" key="13">
    <source>
        <dbReference type="PROSITE" id="PS00794"/>
    </source>
</evidence>
<organism evidence="14">
    <name type="scientific">uncultured Sphingomonas sp</name>
    <dbReference type="NCBI Taxonomy" id="158754"/>
    <lineage>
        <taxon>Bacteria</taxon>
        <taxon>Pseudomonadati</taxon>
        <taxon>Pseudomonadota</taxon>
        <taxon>Alphaproteobacteria</taxon>
        <taxon>Sphingomonadales</taxon>
        <taxon>Sphingomonadaceae</taxon>
        <taxon>Sphingomonas</taxon>
        <taxon>environmental samples</taxon>
    </lineage>
</organism>
<dbReference type="PROSITE" id="PS00794">
    <property type="entry name" value="HPPK"/>
    <property type="match status" value="1"/>
</dbReference>
<evidence type="ECO:0000256" key="3">
    <source>
        <dbReference type="ARBA" id="ARBA00013253"/>
    </source>
</evidence>
<feature type="domain" description="7,8-dihydro-6-hydroxymethylpterin-pyrophosphokinase" evidence="13">
    <location>
        <begin position="91"/>
        <end position="102"/>
    </location>
</feature>
<evidence type="ECO:0000256" key="4">
    <source>
        <dbReference type="ARBA" id="ARBA00016218"/>
    </source>
</evidence>
<dbReference type="UniPathway" id="UPA00077">
    <property type="reaction ID" value="UER00155"/>
</dbReference>
<evidence type="ECO:0000256" key="8">
    <source>
        <dbReference type="ARBA" id="ARBA00022840"/>
    </source>
</evidence>
<gene>
    <name evidence="14" type="ORF">AVDCRST_MAG31-1977</name>
</gene>
<dbReference type="NCBIfam" id="TIGR01498">
    <property type="entry name" value="folK"/>
    <property type="match status" value="1"/>
</dbReference>
<evidence type="ECO:0000256" key="7">
    <source>
        <dbReference type="ARBA" id="ARBA00022777"/>
    </source>
</evidence>
<dbReference type="CDD" id="cd00483">
    <property type="entry name" value="HPPK"/>
    <property type="match status" value="1"/>
</dbReference>